<reference evidence="3 4" key="1">
    <citation type="submission" date="2015-11" db="EMBL/GenBank/DDBJ databases">
        <title>Genomes and virulence difference between two physiological races of Phytophthora nicotianae.</title>
        <authorList>
            <person name="Liu H."/>
            <person name="Ma X."/>
            <person name="Yu H."/>
            <person name="Fang D."/>
            <person name="Li Y."/>
            <person name="Wang X."/>
            <person name="Wang W."/>
            <person name="Dong Y."/>
            <person name="Xiao B."/>
        </authorList>
    </citation>
    <scope>NUCLEOTIDE SEQUENCE [LARGE SCALE GENOMIC DNA]</scope>
    <source>
        <strain evidence="4">race 1</strain>
    </source>
</reference>
<sequence>MTYDFKSSAPHTCKSRPVADLASDDSVCVNVEEEMKAFVDDLAEQDISANKIWTLTYKKFYENSTCVVRGLSRKQVVSRVGNSKSGNNIFSLLESPERSKVSGSDLGFFQFQYVWHDDTRAKQKKSGIERLVGWSHPELRNLLRIDGAHLFVDGTFRCTPKSFHQFVTLMMYDQYTELFVPVFFTLATNKTETLYTKMFTCIEFALGKDIKPGDVVCDFEGAMILAIRGLFPSTRIVGCLFHFKQACRRKLKEYRMPNDEASIAMSFGVFDMLTVIDPDKIAIQGVTWVKREIKKRCNVKGLAYSRRKWKMFWRYFSKTWLETYPPDLWNIYRVKRDIVNRTNNPLERFHRELNARMKPHPSLKYFVRSIEELAREYVVLRKSIISGDAEAPLRPPMRFPRRATLPDTGDTDSSSSDDDDDCAPGGGSSDADSELSDEDLGIVYDTSFDYEIEDDEEKSNAA</sequence>
<dbReference type="InterPro" id="IPR018289">
    <property type="entry name" value="MULE_transposase_dom"/>
</dbReference>
<gene>
    <name evidence="3" type="ORF">AM588_10000781</name>
</gene>
<dbReference type="Proteomes" id="UP000054636">
    <property type="component" value="Unassembled WGS sequence"/>
</dbReference>
<comment type="caution">
    <text evidence="3">The sequence shown here is derived from an EMBL/GenBank/DDBJ whole genome shotgun (WGS) entry which is preliminary data.</text>
</comment>
<dbReference type="EMBL" id="LNFP01003595">
    <property type="protein sequence ID" value="KUF81004.1"/>
    <property type="molecule type" value="Genomic_DNA"/>
</dbReference>
<feature type="region of interest" description="Disordered" evidence="1">
    <location>
        <begin position="391"/>
        <end position="439"/>
    </location>
</feature>
<evidence type="ECO:0000259" key="2">
    <source>
        <dbReference type="Pfam" id="PF10551"/>
    </source>
</evidence>
<feature type="domain" description="MULE transposase" evidence="2">
    <location>
        <begin position="150"/>
        <end position="245"/>
    </location>
</feature>
<evidence type="ECO:0000313" key="4">
    <source>
        <dbReference type="Proteomes" id="UP000054636"/>
    </source>
</evidence>
<proteinExistence type="predicted"/>
<evidence type="ECO:0000313" key="3">
    <source>
        <dbReference type="EMBL" id="KUF81004.1"/>
    </source>
</evidence>
<evidence type="ECO:0000256" key="1">
    <source>
        <dbReference type="SAM" id="MobiDB-lite"/>
    </source>
</evidence>
<organism evidence="3 4">
    <name type="scientific">Phytophthora nicotianae</name>
    <name type="common">Potato buckeye rot agent</name>
    <name type="synonym">Phytophthora parasitica</name>
    <dbReference type="NCBI Taxonomy" id="4792"/>
    <lineage>
        <taxon>Eukaryota</taxon>
        <taxon>Sar</taxon>
        <taxon>Stramenopiles</taxon>
        <taxon>Oomycota</taxon>
        <taxon>Peronosporomycetes</taxon>
        <taxon>Peronosporales</taxon>
        <taxon>Peronosporaceae</taxon>
        <taxon>Phytophthora</taxon>
    </lineage>
</organism>
<name>A0A0W8CAC8_PHYNI</name>
<dbReference type="AlphaFoldDB" id="A0A0W8CAC8"/>
<protein>
    <recommendedName>
        <fullName evidence="2">MULE transposase domain-containing protein</fullName>
    </recommendedName>
</protein>
<dbReference type="Pfam" id="PF10551">
    <property type="entry name" value="MULE"/>
    <property type="match status" value="1"/>
</dbReference>
<accession>A0A0W8CAC8</accession>